<evidence type="ECO:0000313" key="2">
    <source>
        <dbReference type="Proteomes" id="UP000183407"/>
    </source>
</evidence>
<protein>
    <submittedName>
        <fullName evidence="1">Putative peptidoglycan lipid II flippase</fullName>
    </submittedName>
</protein>
<organism evidence="1 2">
    <name type="scientific">Rhodococcus jostii</name>
    <dbReference type="NCBI Taxonomy" id="132919"/>
    <lineage>
        <taxon>Bacteria</taxon>
        <taxon>Bacillati</taxon>
        <taxon>Actinomycetota</taxon>
        <taxon>Actinomycetes</taxon>
        <taxon>Mycobacteriales</taxon>
        <taxon>Nocardiaceae</taxon>
        <taxon>Rhodococcus</taxon>
    </lineage>
</organism>
<dbReference type="OrthoDB" id="9786339at2"/>
<dbReference type="EMBL" id="FNTL01000004">
    <property type="protein sequence ID" value="SED42053.1"/>
    <property type="molecule type" value="Genomic_DNA"/>
</dbReference>
<dbReference type="Gene3D" id="1.10.510.10">
    <property type="entry name" value="Transferase(Phosphotransferase) domain 1"/>
    <property type="match status" value="1"/>
</dbReference>
<gene>
    <name evidence="1" type="ORF">SAMN04490220_4442</name>
</gene>
<dbReference type="InterPro" id="IPR008979">
    <property type="entry name" value="Galactose-bd-like_sf"/>
</dbReference>
<evidence type="ECO:0000313" key="1">
    <source>
        <dbReference type="EMBL" id="SED42053.1"/>
    </source>
</evidence>
<accession>A0A1H5AI54</accession>
<reference evidence="2" key="1">
    <citation type="submission" date="2016-10" db="EMBL/GenBank/DDBJ databases">
        <authorList>
            <person name="Varghese N."/>
        </authorList>
    </citation>
    <scope>NUCLEOTIDE SEQUENCE [LARGE SCALE GENOMIC DNA]</scope>
    <source>
        <strain evidence="2">DSM 44719</strain>
    </source>
</reference>
<sequence>MTATPVSGVPPQSRPGLDQLAPGMVVAKRYRLLGRFAGPDWVQWWHAHDVDLCRDVSLSLVDSAHIRATDTGADPLSRFFRNTTGTSFSHEGRIAQVYDIGSVGDRIAVVSEWTPGWRVADLARTVPRPLDAARTVRYLAAAIADAHHHGARIALDHPNRVRISWEGIAVLAFPATLADGIREDDVAGLGALLYALLLGTWPLSSPGTTPVAGLPAAARRGDGSVVAPHRVRPAIPRALSEVAMNALARSPGADTAQAVVDSLDRILSDARARSSSAFAAAAARAHDEPDDPAARPKAPLPAVSGALALIVALGAGGWAIGTSFTASDAPPAAVADSTLSQFAPVQDPLQVPLTPSSAAAYSPLRFPDNGTTAFLAVDSNPTTSWATDRYPQQLSSAKTGVGLIVSFPGPVDLRTVWIDSPTPGTTVEIRTAPVAWANIDHTQVIGSATLGDGVTQIVARPPAPTDRVLVWISGLSAGDSGFQSRLSEIGFFGGTP</sequence>
<dbReference type="RefSeq" id="WP_073358503.1">
    <property type="nucleotide sequence ID" value="NZ_FNTL01000004.1"/>
</dbReference>
<name>A0A1H5AI54_RHOJO</name>
<dbReference type="Proteomes" id="UP000183407">
    <property type="component" value="Unassembled WGS sequence"/>
</dbReference>
<dbReference type="Gene3D" id="3.30.200.20">
    <property type="entry name" value="Phosphorylase Kinase, domain 1"/>
    <property type="match status" value="1"/>
</dbReference>
<dbReference type="CDD" id="cd13973">
    <property type="entry name" value="PK_MviN-like"/>
    <property type="match status" value="1"/>
</dbReference>
<proteinExistence type="predicted"/>
<dbReference type="SUPFAM" id="SSF49785">
    <property type="entry name" value="Galactose-binding domain-like"/>
    <property type="match status" value="1"/>
</dbReference>
<dbReference type="AlphaFoldDB" id="A0A1H5AI54"/>